<reference evidence="2 3" key="1">
    <citation type="submission" date="2022-05" db="EMBL/GenBank/DDBJ databases">
        <title>Genome Sequencing of Bee-Associated Microbes.</title>
        <authorList>
            <person name="Dunlap C."/>
        </authorList>
    </citation>
    <scope>NUCLEOTIDE SEQUENCE [LARGE SCALE GENOMIC DNA]</scope>
    <source>
        <strain evidence="2 3">NRRL NRS-750</strain>
    </source>
</reference>
<comment type="caution">
    <text evidence="2">The sequence shown here is derived from an EMBL/GenBank/DDBJ whole genome shotgun (WGS) entry which is preliminary data.</text>
</comment>
<organism evidence="2 3">
    <name type="scientific">Paenibacillus alvei</name>
    <name type="common">Bacillus alvei</name>
    <dbReference type="NCBI Taxonomy" id="44250"/>
    <lineage>
        <taxon>Bacteria</taxon>
        <taxon>Bacillati</taxon>
        <taxon>Bacillota</taxon>
        <taxon>Bacilli</taxon>
        <taxon>Bacillales</taxon>
        <taxon>Paenibacillaceae</taxon>
        <taxon>Paenibacillus</taxon>
    </lineage>
</organism>
<keyword evidence="1" id="KW-0472">Membrane</keyword>
<name>A0ABT4E514_PAEAL</name>
<gene>
    <name evidence="2" type="ORF">M5X04_02465</name>
</gene>
<dbReference type="RefSeq" id="WP_051614075.1">
    <property type="nucleotide sequence ID" value="NZ_JAMDLY010000005.1"/>
</dbReference>
<evidence type="ECO:0000313" key="2">
    <source>
        <dbReference type="EMBL" id="MCY9528200.1"/>
    </source>
</evidence>
<keyword evidence="1" id="KW-0812">Transmembrane</keyword>
<dbReference type="Pfam" id="PF20181">
    <property type="entry name" value="DUF6544"/>
    <property type="match status" value="1"/>
</dbReference>
<protein>
    <submittedName>
        <fullName evidence="2">Uncharacterized protein</fullName>
    </submittedName>
</protein>
<accession>A0ABT4E514</accession>
<dbReference type="InterPro" id="IPR046674">
    <property type="entry name" value="DUF6544"/>
</dbReference>
<evidence type="ECO:0000256" key="1">
    <source>
        <dbReference type="SAM" id="Phobius"/>
    </source>
</evidence>
<sequence length="287" mass="32757">MKTGKRGKKTMWIIVSIFGIIIIGIIVFFNVPYSKTNTEFLQSATEQINISNVINDIFTFDDIKELPYPVRKYFEYSGYIGIPKMSYMKVAFKEVNFIMSPDKPPLKIDYTQYNFVREPIRFAYIDTSMYGIPFQGLDSYINGEGSMKGVLAKVITLFNHKGKEMNKACLVTFLSESLIMPNAALQHYMTWETVDDTHAKATISYNDISASGIFTFSENGELLSFTTEDRSVISTDGTIQQVRWSAIFKDYKTIGGIKQPTQLQAVWNYDQGDLIYFDGACFTVEYD</sequence>
<evidence type="ECO:0000313" key="3">
    <source>
        <dbReference type="Proteomes" id="UP001527090"/>
    </source>
</evidence>
<dbReference type="Proteomes" id="UP001527090">
    <property type="component" value="Unassembled WGS sequence"/>
</dbReference>
<proteinExistence type="predicted"/>
<keyword evidence="1" id="KW-1133">Transmembrane helix</keyword>
<dbReference type="EMBL" id="JAMDLY010000005">
    <property type="protein sequence ID" value="MCY9528200.1"/>
    <property type="molecule type" value="Genomic_DNA"/>
</dbReference>
<feature type="transmembrane region" description="Helical" evidence="1">
    <location>
        <begin position="12"/>
        <end position="33"/>
    </location>
</feature>
<keyword evidence="3" id="KW-1185">Reference proteome</keyword>